<keyword evidence="1" id="KW-0175">Coiled coil</keyword>
<organism evidence="3">
    <name type="scientific">Cacopsylla melanoneura</name>
    <dbReference type="NCBI Taxonomy" id="428564"/>
    <lineage>
        <taxon>Eukaryota</taxon>
        <taxon>Metazoa</taxon>
        <taxon>Ecdysozoa</taxon>
        <taxon>Arthropoda</taxon>
        <taxon>Hexapoda</taxon>
        <taxon>Insecta</taxon>
        <taxon>Pterygota</taxon>
        <taxon>Neoptera</taxon>
        <taxon>Paraneoptera</taxon>
        <taxon>Hemiptera</taxon>
        <taxon>Sternorrhyncha</taxon>
        <taxon>Psylloidea</taxon>
        <taxon>Psyllidae</taxon>
        <taxon>Psyllinae</taxon>
        <taxon>Cacopsylla</taxon>
    </lineage>
</organism>
<sequence>MNSSMKFLDRVKGSVTYKNNKFKCIDPDCNNFNFTYNCIHKECGAYIVLDREKSKITSSNLEHMNHHPTIQLRPRLSTVPHLKTHKVKTTVPQPKITPNSSNSKPKNKTRVSFSVNVINDSPLSDNKNSDIKNVPGNKAQEVTSHQTRDASSHSQPVSLPVPSIEPTIPVPTDTIQLYNHRTVVDTARTSCNSSLSDTVSSGAVCSIVTAFESNARASVKIPSTVQKPRYRNKCSSTSSTQTHTNLEHVSFPSMEREKLLKTVSRQAAELESLRNQIEILEAYIEAKHNQYDHAQNRVRNPSPVIPQVQADFTCHIIGDSHVRGLAENLQPILPKGCHTQSFFQPGAGFHGVAAAHSQSPSLITPAPNDTVVIMCGTNDVCTSQWPLIQKALESLITKFQHCKCICIVGVPMRLDNKKLNYHITRFNIKIKSFVKTKCANPLFIDLFKLLKRHDLARDGIHLNKGGKHKLCNKIKSILLKDSANTGSSNRPPLSEIISPDLIVLHSNEDTTVSQLHSVHDSNRTLSEPPILDISHGCNSHINTLLLNNPNHYRLTNVSVQSFSNAVHSSPIPGFEPHTNPNYYYPNINNPSYSTHAHSRPSHDVSTPLPYDSFNIIHYPPLPNSDNLAQHINPDGTLSTEPQPIPTLCSNYRVSGNVNFHETFSTPKT</sequence>
<evidence type="ECO:0000256" key="1">
    <source>
        <dbReference type="SAM" id="Coils"/>
    </source>
</evidence>
<feature type="coiled-coil region" evidence="1">
    <location>
        <begin position="256"/>
        <end position="290"/>
    </location>
</feature>
<protein>
    <submittedName>
        <fullName evidence="3">Uncharacterized protein</fullName>
    </submittedName>
</protein>
<dbReference type="InterPro" id="IPR036514">
    <property type="entry name" value="SGNH_hydro_sf"/>
</dbReference>
<feature type="region of interest" description="Disordered" evidence="2">
    <location>
        <begin position="84"/>
        <end position="168"/>
    </location>
</feature>
<reference evidence="3" key="1">
    <citation type="submission" date="2021-05" db="EMBL/GenBank/DDBJ databases">
        <authorList>
            <person name="Alioto T."/>
            <person name="Alioto T."/>
            <person name="Gomez Garrido J."/>
        </authorList>
    </citation>
    <scope>NUCLEOTIDE SEQUENCE</scope>
</reference>
<dbReference type="EMBL" id="HBUF01188535">
    <property type="protein sequence ID" value="CAG6657483.1"/>
    <property type="molecule type" value="Transcribed_RNA"/>
</dbReference>
<dbReference type="Gene3D" id="3.40.50.1110">
    <property type="entry name" value="SGNH hydrolase"/>
    <property type="match status" value="1"/>
</dbReference>
<dbReference type="EMBL" id="HBUF01188538">
    <property type="protein sequence ID" value="CAG6657489.1"/>
    <property type="molecule type" value="Transcribed_RNA"/>
</dbReference>
<feature type="compositionally biased region" description="Polar residues" evidence="2">
    <location>
        <begin position="90"/>
        <end position="126"/>
    </location>
</feature>
<dbReference type="AlphaFoldDB" id="A0A8D8RX99"/>
<dbReference type="SUPFAM" id="SSF52266">
    <property type="entry name" value="SGNH hydrolase"/>
    <property type="match status" value="1"/>
</dbReference>
<evidence type="ECO:0000256" key="2">
    <source>
        <dbReference type="SAM" id="MobiDB-lite"/>
    </source>
</evidence>
<evidence type="ECO:0000313" key="3">
    <source>
        <dbReference type="EMBL" id="CAG6657487.1"/>
    </source>
</evidence>
<dbReference type="EMBL" id="HBUF01188536">
    <property type="protein sequence ID" value="CAG6657485.1"/>
    <property type="molecule type" value="Transcribed_RNA"/>
</dbReference>
<accession>A0A8D8RX99</accession>
<name>A0A8D8RX99_9HEMI</name>
<proteinExistence type="predicted"/>
<dbReference type="EMBL" id="HBUF01188537">
    <property type="protein sequence ID" value="CAG6657487.1"/>
    <property type="molecule type" value="Transcribed_RNA"/>
</dbReference>
<dbReference type="CDD" id="cd00229">
    <property type="entry name" value="SGNH_hydrolase"/>
    <property type="match status" value="1"/>
</dbReference>